<dbReference type="Gene3D" id="3.20.20.70">
    <property type="entry name" value="Aldolase class I"/>
    <property type="match status" value="1"/>
</dbReference>
<accession>A0AA47ILI3</accession>
<dbReference type="SUPFAM" id="SSF51445">
    <property type="entry name" value="(Trans)glycosidases"/>
    <property type="match status" value="1"/>
</dbReference>
<dbReference type="EC" id="3.2.1.22" evidence="1"/>
<dbReference type="Pfam" id="PF02065">
    <property type="entry name" value="Melibiase"/>
    <property type="match status" value="1"/>
</dbReference>
<keyword evidence="1" id="KW-0326">Glycosidase</keyword>
<reference evidence="1" key="2">
    <citation type="submission" date="2022-11" db="EMBL/GenBank/DDBJ databases">
        <authorList>
            <person name="Johnson J.D."/>
        </authorList>
    </citation>
    <scope>NUCLEOTIDE SEQUENCE</scope>
    <source>
        <strain evidence="1">E37</strain>
    </source>
</reference>
<gene>
    <name evidence="1" type="ORF">OQG81_03255</name>
</gene>
<evidence type="ECO:0000313" key="1">
    <source>
        <dbReference type="EMBL" id="WAK63891.1"/>
    </source>
</evidence>
<dbReference type="InterPro" id="IPR017853">
    <property type="entry name" value="GH"/>
</dbReference>
<proteinExistence type="predicted"/>
<reference evidence="1" key="1">
    <citation type="submission" date="2022-11" db="EMBL/GenBank/DDBJ databases">
        <title>Streptococcus macedonicus and Acinetobacter baumannii: co-inhabitants of the cheese production environment.</title>
        <authorList>
            <person name="Johnson J."/>
        </authorList>
    </citation>
    <scope>NUCLEOTIDE SEQUENCE</scope>
    <source>
        <strain evidence="1">E37</strain>
    </source>
</reference>
<dbReference type="GO" id="GO:0004557">
    <property type="term" value="F:alpha-galactosidase activity"/>
    <property type="evidence" value="ECO:0007669"/>
    <property type="project" value="UniProtKB-EC"/>
</dbReference>
<dbReference type="InterPro" id="IPR013785">
    <property type="entry name" value="Aldolase_TIM"/>
</dbReference>
<keyword evidence="1" id="KW-0378">Hydrolase</keyword>
<organism evidence="1 2">
    <name type="scientific">Streptococcus macedonicus</name>
    <name type="common">Streptococcus gallolyticus macedonicus</name>
    <dbReference type="NCBI Taxonomy" id="59310"/>
    <lineage>
        <taxon>Bacteria</taxon>
        <taxon>Bacillati</taxon>
        <taxon>Bacillota</taxon>
        <taxon>Bacilli</taxon>
        <taxon>Lactobacillales</taxon>
        <taxon>Streptococcaceae</taxon>
        <taxon>Streptococcus</taxon>
    </lineage>
</organism>
<name>A0AA47ILI3_STRMC</name>
<sequence>MASGGGRFDLGILYYSRQIWVSDNTDAIAGLDIQENTALAYPITCLSNHVSQVPNGQIQRNTPLETRFNVAIFGILGYELDLLSLDEHSKNIIKQQITLYKNLRHDIMTGRFYQVLKRPNKHIWALQSSQIILVGYFSILTELIKKLLLWLVIFNKNFSSSENIDITNLSLSITQKRWEPRPIFCYILTISALSYST</sequence>
<dbReference type="AlphaFoldDB" id="A0AA47ILI3"/>
<dbReference type="EMBL" id="CP113440">
    <property type="protein sequence ID" value="WAK63891.1"/>
    <property type="molecule type" value="Genomic_DNA"/>
</dbReference>
<evidence type="ECO:0000313" key="2">
    <source>
        <dbReference type="Proteomes" id="UP001156410"/>
    </source>
</evidence>
<protein>
    <submittedName>
        <fullName evidence="1">Alpha-galactosidase</fullName>
        <ecNumber evidence="1">3.2.1.22</ecNumber>
    </submittedName>
</protein>
<dbReference type="Proteomes" id="UP001156410">
    <property type="component" value="Chromosome"/>
</dbReference>
<dbReference type="RefSeq" id="WP_257903758.1">
    <property type="nucleotide sequence ID" value="NZ_CP113440.1"/>
</dbReference>